<evidence type="ECO:0000313" key="5">
    <source>
        <dbReference type="EMBL" id="AFZ71083.1"/>
    </source>
</evidence>
<protein>
    <recommendedName>
        <fullName evidence="4">Large ribosomal subunit protein uL29</fullName>
    </recommendedName>
</protein>
<dbReference type="InterPro" id="IPR001854">
    <property type="entry name" value="Ribosomal_uL29"/>
</dbReference>
<dbReference type="NCBIfam" id="TIGR00012">
    <property type="entry name" value="L29"/>
    <property type="match status" value="1"/>
</dbReference>
<dbReference type="PANTHER" id="PTHR10916">
    <property type="entry name" value="60S RIBOSOMAL PROTEIN L35/50S RIBOSOMAL PROTEIN L29"/>
    <property type="match status" value="1"/>
</dbReference>
<evidence type="ECO:0000256" key="4">
    <source>
        <dbReference type="HAMAP-Rule" id="MF_00374"/>
    </source>
</evidence>
<dbReference type="SUPFAM" id="SSF46561">
    <property type="entry name" value="Ribosomal protein L29 (L29p)"/>
    <property type="match status" value="1"/>
</dbReference>
<dbReference type="InterPro" id="IPR050063">
    <property type="entry name" value="Ribosomal_protein_uL29"/>
</dbReference>
<dbReference type="AlphaFoldDB" id="L0AAZ6"/>
<accession>L0AAZ6</accession>
<dbReference type="HOGENOM" id="CLU_158491_2_0_2"/>
<reference evidence="6" key="1">
    <citation type="submission" date="2012-03" db="EMBL/GenBank/DDBJ databases">
        <title>Complete genome of Caldisphaera lagunensis DSM 15908.</title>
        <authorList>
            <person name="Lucas S."/>
            <person name="Copeland A."/>
            <person name="Lapidus A."/>
            <person name="Glavina del Rio T."/>
            <person name="Dalin E."/>
            <person name="Tice H."/>
            <person name="Bruce D."/>
            <person name="Goodwin L."/>
            <person name="Pitluck S."/>
            <person name="Peters L."/>
            <person name="Mikhailova N."/>
            <person name="Teshima H."/>
            <person name="Kyrpides N."/>
            <person name="Mavromatis K."/>
            <person name="Ivanova N."/>
            <person name="Brettin T."/>
            <person name="Detter J.C."/>
            <person name="Han C."/>
            <person name="Larimer F."/>
            <person name="Land M."/>
            <person name="Hauser L."/>
            <person name="Markowitz V."/>
            <person name="Cheng J.-F."/>
            <person name="Hugenholtz P."/>
            <person name="Woyke T."/>
            <person name="Wu D."/>
            <person name="Spring S."/>
            <person name="Schroeder M."/>
            <person name="Brambilla E."/>
            <person name="Klenk H.-P."/>
            <person name="Eisen J.A."/>
        </authorList>
    </citation>
    <scope>NUCLEOTIDE SEQUENCE [LARGE SCALE GENOMIC DNA]</scope>
    <source>
        <strain evidence="6">DSM 15908 / JCM 11604 / IC-154</strain>
    </source>
</reference>
<dbReference type="Pfam" id="PF00831">
    <property type="entry name" value="Ribosomal_L29"/>
    <property type="match status" value="1"/>
</dbReference>
<dbReference type="PANTHER" id="PTHR10916:SF0">
    <property type="entry name" value="LARGE RIBOSOMAL SUBUNIT PROTEIN UL29C"/>
    <property type="match status" value="1"/>
</dbReference>
<sequence>MGKYRLKMNDLKKMQEEEVKKTLNDINTELTVLRHKASTGSLDNPARIKQLKKNKARILTLLNEKKKANNK</sequence>
<keyword evidence="2 4" id="KW-0689">Ribosomal protein</keyword>
<name>L0AAZ6_CALLD</name>
<dbReference type="EMBL" id="CP003378">
    <property type="protein sequence ID" value="AFZ71083.1"/>
    <property type="molecule type" value="Genomic_DNA"/>
</dbReference>
<dbReference type="HAMAP" id="MF_00374">
    <property type="entry name" value="Ribosomal_uL29"/>
    <property type="match status" value="1"/>
</dbReference>
<evidence type="ECO:0000313" key="6">
    <source>
        <dbReference type="Proteomes" id="UP000010469"/>
    </source>
</evidence>
<dbReference type="GO" id="GO:0022625">
    <property type="term" value="C:cytosolic large ribosomal subunit"/>
    <property type="evidence" value="ECO:0007669"/>
    <property type="project" value="TreeGrafter"/>
</dbReference>
<dbReference type="KEGG" id="clg:Calag_1374"/>
<dbReference type="eggNOG" id="arCOG00785">
    <property type="taxonomic scope" value="Archaea"/>
</dbReference>
<evidence type="ECO:0000256" key="1">
    <source>
        <dbReference type="ARBA" id="ARBA00009254"/>
    </source>
</evidence>
<dbReference type="Gene3D" id="1.10.287.310">
    <property type="match status" value="1"/>
</dbReference>
<dbReference type="GO" id="GO:0003735">
    <property type="term" value="F:structural constituent of ribosome"/>
    <property type="evidence" value="ECO:0007669"/>
    <property type="project" value="InterPro"/>
</dbReference>
<evidence type="ECO:0000256" key="2">
    <source>
        <dbReference type="ARBA" id="ARBA00022980"/>
    </source>
</evidence>
<keyword evidence="3 4" id="KW-0687">Ribonucleoprotein</keyword>
<dbReference type="FunCoup" id="L0AAZ6">
    <property type="interactions" value="169"/>
</dbReference>
<organism evidence="5 6">
    <name type="scientific">Caldisphaera lagunensis (strain DSM 15908 / JCM 11604 / ANMR 0165 / IC-154)</name>
    <dbReference type="NCBI Taxonomy" id="1056495"/>
    <lineage>
        <taxon>Archaea</taxon>
        <taxon>Thermoproteota</taxon>
        <taxon>Thermoprotei</taxon>
        <taxon>Acidilobales</taxon>
        <taxon>Caldisphaeraceae</taxon>
        <taxon>Caldisphaera</taxon>
    </lineage>
</organism>
<dbReference type="InParanoid" id="L0AAZ6"/>
<dbReference type="GO" id="GO:0006412">
    <property type="term" value="P:translation"/>
    <property type="evidence" value="ECO:0007669"/>
    <property type="project" value="UniProtKB-UniRule"/>
</dbReference>
<gene>
    <name evidence="4" type="primary">rpl29</name>
    <name evidence="5" type="ordered locus">Calag_1374</name>
</gene>
<proteinExistence type="inferred from homology"/>
<comment type="similarity">
    <text evidence="1 4">Belongs to the universal ribosomal protein uL29 family.</text>
</comment>
<dbReference type="STRING" id="1056495.Calag_1374"/>
<dbReference type="InterPro" id="IPR036049">
    <property type="entry name" value="Ribosomal_uL29_sf"/>
</dbReference>
<evidence type="ECO:0000256" key="3">
    <source>
        <dbReference type="ARBA" id="ARBA00023274"/>
    </source>
</evidence>
<dbReference type="Proteomes" id="UP000010469">
    <property type="component" value="Chromosome"/>
</dbReference>
<keyword evidence="6" id="KW-1185">Reference proteome</keyword>